<organism evidence="2 3">
    <name type="scientific">Actinomadura litoris</name>
    <dbReference type="NCBI Taxonomy" id="2678616"/>
    <lineage>
        <taxon>Bacteria</taxon>
        <taxon>Bacillati</taxon>
        <taxon>Actinomycetota</taxon>
        <taxon>Actinomycetes</taxon>
        <taxon>Streptosporangiales</taxon>
        <taxon>Thermomonosporaceae</taxon>
        <taxon>Actinomadura</taxon>
    </lineage>
</organism>
<dbReference type="PANTHER" id="PTHR38441:SF1">
    <property type="entry name" value="MEMBRANE PROTEIN"/>
    <property type="match status" value="1"/>
</dbReference>
<dbReference type="EMBL" id="WOFH01000018">
    <property type="protein sequence ID" value="MUN42135.1"/>
    <property type="molecule type" value="Genomic_DNA"/>
</dbReference>
<feature type="transmembrane region" description="Helical" evidence="1">
    <location>
        <begin position="36"/>
        <end position="57"/>
    </location>
</feature>
<accession>A0A7K1LD90</accession>
<keyword evidence="1" id="KW-0472">Membrane</keyword>
<name>A0A7K1LD90_9ACTN</name>
<keyword evidence="1" id="KW-0812">Transmembrane</keyword>
<dbReference type="Pfam" id="PF04341">
    <property type="entry name" value="DUF485"/>
    <property type="match status" value="1"/>
</dbReference>
<keyword evidence="1" id="KW-1133">Transmembrane helix</keyword>
<sequence length="125" mass="13484">MVWGARPARRGPEREGGAGPGHYAHDARFVLLRRRYARLAAGVALGFLGWYFGYVALSGFARGLMARKVAGNVNVALLLGLLQFVSTFALAGLYVGYARRRLDPLAARLRADAAAAAAEQAREPR</sequence>
<dbReference type="PANTHER" id="PTHR38441">
    <property type="entry name" value="INTEGRAL MEMBRANE PROTEIN-RELATED"/>
    <property type="match status" value="1"/>
</dbReference>
<keyword evidence="3" id="KW-1185">Reference proteome</keyword>
<dbReference type="Proteomes" id="UP000432015">
    <property type="component" value="Unassembled WGS sequence"/>
</dbReference>
<gene>
    <name evidence="2" type="ORF">GNZ18_36955</name>
</gene>
<reference evidence="2 3" key="1">
    <citation type="submission" date="2019-11" db="EMBL/GenBank/DDBJ databases">
        <authorList>
            <person name="Cao P."/>
        </authorList>
    </citation>
    <scope>NUCLEOTIDE SEQUENCE [LARGE SCALE GENOMIC DNA]</scope>
    <source>
        <strain evidence="2 3">NEAU-AAG5</strain>
    </source>
</reference>
<dbReference type="AlphaFoldDB" id="A0A7K1LD90"/>
<evidence type="ECO:0000256" key="1">
    <source>
        <dbReference type="SAM" id="Phobius"/>
    </source>
</evidence>
<dbReference type="RefSeq" id="WP_156221544.1">
    <property type="nucleotide sequence ID" value="NZ_WOFH01000018.1"/>
</dbReference>
<evidence type="ECO:0000313" key="3">
    <source>
        <dbReference type="Proteomes" id="UP000432015"/>
    </source>
</evidence>
<comment type="caution">
    <text evidence="2">The sequence shown here is derived from an EMBL/GenBank/DDBJ whole genome shotgun (WGS) entry which is preliminary data.</text>
</comment>
<dbReference type="InterPro" id="IPR007436">
    <property type="entry name" value="DUF485"/>
</dbReference>
<feature type="transmembrane region" description="Helical" evidence="1">
    <location>
        <begin position="77"/>
        <end position="98"/>
    </location>
</feature>
<proteinExistence type="predicted"/>
<evidence type="ECO:0000313" key="2">
    <source>
        <dbReference type="EMBL" id="MUN42135.1"/>
    </source>
</evidence>
<protein>
    <submittedName>
        <fullName evidence="2">DUF485 domain-containing protein</fullName>
    </submittedName>
</protein>